<proteinExistence type="predicted"/>
<dbReference type="STRING" id="60517.A0A0R3WGG2"/>
<dbReference type="GO" id="GO:0000381">
    <property type="term" value="P:regulation of alternative mRNA splicing, via spliceosome"/>
    <property type="evidence" value="ECO:0007669"/>
    <property type="project" value="TreeGrafter"/>
</dbReference>
<dbReference type="GO" id="GO:0000380">
    <property type="term" value="P:alternative mRNA splicing, via spliceosome"/>
    <property type="evidence" value="ECO:0007669"/>
    <property type="project" value="TreeGrafter"/>
</dbReference>
<organism evidence="5">
    <name type="scientific">Taenia asiatica</name>
    <name type="common">Asian tapeworm</name>
    <dbReference type="NCBI Taxonomy" id="60517"/>
    <lineage>
        <taxon>Eukaryota</taxon>
        <taxon>Metazoa</taxon>
        <taxon>Spiralia</taxon>
        <taxon>Lophotrochozoa</taxon>
        <taxon>Platyhelminthes</taxon>
        <taxon>Cestoda</taxon>
        <taxon>Eucestoda</taxon>
        <taxon>Cyclophyllidea</taxon>
        <taxon>Taeniidae</taxon>
        <taxon>Taenia</taxon>
    </lineage>
</organism>
<dbReference type="InterPro" id="IPR012677">
    <property type="entry name" value="Nucleotide-bd_a/b_plait_sf"/>
</dbReference>
<dbReference type="OrthoDB" id="20943at2759"/>
<keyword evidence="1" id="KW-0694">RNA-binding</keyword>
<keyword evidence="4" id="KW-1185">Reference proteome</keyword>
<dbReference type="PROSITE" id="PS50102">
    <property type="entry name" value="RRM"/>
    <property type="match status" value="2"/>
</dbReference>
<name>A0A0R3WGG2_TAEAS</name>
<dbReference type="FunFam" id="3.30.70.330:FF:000136">
    <property type="entry name" value="poly(U)-binding-splicing factor PUF60 isoform X1"/>
    <property type="match status" value="1"/>
</dbReference>
<dbReference type="GO" id="GO:0003723">
    <property type="term" value="F:RNA binding"/>
    <property type="evidence" value="ECO:0007669"/>
    <property type="project" value="UniProtKB-UniRule"/>
</dbReference>
<dbReference type="GO" id="GO:0006376">
    <property type="term" value="P:mRNA splice site recognition"/>
    <property type="evidence" value="ECO:0007669"/>
    <property type="project" value="TreeGrafter"/>
</dbReference>
<dbReference type="InterPro" id="IPR051974">
    <property type="entry name" value="PUF60_regulator"/>
</dbReference>
<evidence type="ECO:0000259" key="2">
    <source>
        <dbReference type="PROSITE" id="PS50102"/>
    </source>
</evidence>
<dbReference type="GO" id="GO:0071013">
    <property type="term" value="C:catalytic step 2 spliceosome"/>
    <property type="evidence" value="ECO:0007669"/>
    <property type="project" value="TreeGrafter"/>
</dbReference>
<dbReference type="AlphaFoldDB" id="A0A0R3WGG2"/>
<dbReference type="SMART" id="SM00360">
    <property type="entry name" value="RRM"/>
    <property type="match status" value="2"/>
</dbReference>
<reference evidence="3 4" key="2">
    <citation type="submission" date="2018-11" db="EMBL/GenBank/DDBJ databases">
        <authorList>
            <consortium name="Pathogen Informatics"/>
        </authorList>
    </citation>
    <scope>NUCLEOTIDE SEQUENCE [LARGE SCALE GENOMIC DNA]</scope>
</reference>
<dbReference type="InterPro" id="IPR034209">
    <property type="entry name" value="PUF60_RRM1"/>
</dbReference>
<dbReference type="InterPro" id="IPR000504">
    <property type="entry name" value="RRM_dom"/>
</dbReference>
<protein>
    <submittedName>
        <fullName evidence="5">Poly(U)-binding-splicing factor PUF60</fullName>
    </submittedName>
</protein>
<evidence type="ECO:0000256" key="1">
    <source>
        <dbReference type="PROSITE-ProRule" id="PRU00176"/>
    </source>
</evidence>
<dbReference type="PANTHER" id="PTHR47330:SF1">
    <property type="entry name" value="POLY(U)-BINDING-SPLICING FACTOR PUF60"/>
    <property type="match status" value="1"/>
</dbReference>
<gene>
    <name evidence="3" type="ORF">TASK_LOCUS9956</name>
</gene>
<dbReference type="CDD" id="cd12370">
    <property type="entry name" value="RRM1_PUF60"/>
    <property type="match status" value="1"/>
</dbReference>
<reference evidence="5" key="1">
    <citation type="submission" date="2017-02" db="UniProtKB">
        <authorList>
            <consortium name="WormBaseParasite"/>
        </authorList>
    </citation>
    <scope>IDENTIFICATION</scope>
</reference>
<dbReference type="SUPFAM" id="SSF54928">
    <property type="entry name" value="RNA-binding domain, RBD"/>
    <property type="match status" value="2"/>
</dbReference>
<evidence type="ECO:0000313" key="5">
    <source>
        <dbReference type="WBParaSite" id="TASK_0000995501-mRNA-1"/>
    </source>
</evidence>
<dbReference type="WBParaSite" id="TASK_0000995501-mRNA-1">
    <property type="protein sequence ID" value="TASK_0000995501-mRNA-1"/>
    <property type="gene ID" value="TASK_0000995501"/>
</dbReference>
<evidence type="ECO:0000313" key="3">
    <source>
        <dbReference type="EMBL" id="VDK46931.1"/>
    </source>
</evidence>
<dbReference type="Proteomes" id="UP000282613">
    <property type="component" value="Unassembled WGS sequence"/>
</dbReference>
<dbReference type="Gene3D" id="3.30.70.330">
    <property type="match status" value="2"/>
</dbReference>
<dbReference type="Pfam" id="PF00076">
    <property type="entry name" value="RRM_1"/>
    <property type="match status" value="2"/>
</dbReference>
<dbReference type="GO" id="GO:0071011">
    <property type="term" value="C:precatalytic spliceosome"/>
    <property type="evidence" value="ECO:0007669"/>
    <property type="project" value="TreeGrafter"/>
</dbReference>
<dbReference type="PANTHER" id="PTHR47330">
    <property type="entry name" value="POLY(U)-BINDING-SPLICING FACTOR PUF60-B-RELATED"/>
    <property type="match status" value="1"/>
</dbReference>
<feature type="domain" description="RRM" evidence="2">
    <location>
        <begin position="196"/>
        <end position="278"/>
    </location>
</feature>
<dbReference type="EMBL" id="UYRS01019818">
    <property type="protein sequence ID" value="VDK46931.1"/>
    <property type="molecule type" value="Genomic_DNA"/>
</dbReference>
<evidence type="ECO:0000313" key="4">
    <source>
        <dbReference type="Proteomes" id="UP000282613"/>
    </source>
</evidence>
<feature type="domain" description="RRM" evidence="2">
    <location>
        <begin position="99"/>
        <end position="177"/>
    </location>
</feature>
<accession>A0A0R3WGG2</accession>
<sequence length="393" mass="42013">MFNVDDLAYINAYRKSVTSNGTSETREPIVFGKDIKEDIKEVAPFTLITLSDEQKFAVERAKKYALEQSIQNAVRKQMSQLQSQDINNIKQTQALVLLSRIYVGSISFEIGEEEIRKAFSPYGPIKSISLSWDSALQKHKGFAFVEFEVPEAASLVLEQMNGFMIAGRGIKVGRPSNAPQTATLEAELRQDPSNKCRIYVAGVHPKLSEADIQTVFEAFGTVKSCILEPDVKFGQPEINHKGYGWIEFETEEAAVAAVTNMNGFEIAHTLLRVGRAITPKSVTSSSGLPPSAAVAAAAASISARVSALENENTSGSSRPLAPAVASSMTAASAPSGFSGWSSGEHVPPPGVFVPSVTPAAAPSSAAPLPPSAVPGGFLAASFLPILTNSLYYW</sequence>
<dbReference type="InterPro" id="IPR035979">
    <property type="entry name" value="RBD_domain_sf"/>
</dbReference>